<evidence type="ECO:0000256" key="4">
    <source>
        <dbReference type="ARBA" id="ARBA00022989"/>
    </source>
</evidence>
<dbReference type="Pfam" id="PF03772">
    <property type="entry name" value="Competence"/>
    <property type="match status" value="1"/>
</dbReference>
<feature type="transmembrane region" description="Helical" evidence="6">
    <location>
        <begin position="325"/>
        <end position="358"/>
    </location>
</feature>
<dbReference type="NCBIfam" id="TIGR00360">
    <property type="entry name" value="ComEC_N-term"/>
    <property type="match status" value="1"/>
</dbReference>
<comment type="caution">
    <text evidence="8">The sequence shown here is derived from an EMBL/GenBank/DDBJ whole genome shotgun (WGS) entry which is preliminary data.</text>
</comment>
<feature type="transmembrane region" description="Helical" evidence="6">
    <location>
        <begin position="408"/>
        <end position="430"/>
    </location>
</feature>
<gene>
    <name evidence="8" type="ORF">CWI71_04505</name>
</gene>
<dbReference type="InterPro" id="IPR004477">
    <property type="entry name" value="ComEC_N"/>
</dbReference>
<feature type="transmembrane region" description="Helical" evidence="6">
    <location>
        <begin position="379"/>
        <end position="402"/>
    </location>
</feature>
<dbReference type="GO" id="GO:0005886">
    <property type="term" value="C:plasma membrane"/>
    <property type="evidence" value="ECO:0007669"/>
    <property type="project" value="UniProtKB-SubCell"/>
</dbReference>
<keyword evidence="2" id="KW-1003">Cell membrane</keyword>
<evidence type="ECO:0000256" key="5">
    <source>
        <dbReference type="ARBA" id="ARBA00023136"/>
    </source>
</evidence>
<sequence>MDRWLCAFLSGYGLTFWFRRPADETTLLSLAVLTCTCLLLDHCTHLRTQLLGGVLCGILWGAGNAYFVMQTPVPERLFTGTVNLELQISEVVARQPGVWRITGRVKRWPASAQFDHTVRLRLHWYDPHSAAPQRLPLVGETWHFSTRLKAPQGTRNAGSMFYHRYLLANEIAALGTIRRGHYLSGQASPRQQLVQRLERALANVPLSGVLLALLVGERHGLSSEQWQVVQRTGLAHLLAISGMHLSLVTGLAFVLAWRVVGLLSRRRSQRERRNLWHITPWLALPLALLYAWLAGFAIATLRALIMLAVVWWHKVNAWRISAARVLLRAVAVVIVLQPLAPLSTGFWLSVGAVASILLMTWRWPRYHGRWAKVRELWRFEWLITLLFLPVMLASFGGASSAAALTNLVVVPIVSLWVLPIALLGFIAAALQWYGWAQPLLQLASWPLATLWPQLEVLAVAPWQWLPASRLPSWPWILAILLVVLLPMGWRWRAAGTGILLFALLVTAQLPNGPRLSVHMLDVEQGTALVIERQGHALLIDTAASWDSSGAMASRTILPFLQQRRLSPELAFITHTDRDHEGGYVTLAQAFRELRWYGGSYGAPCLAGQRGRWREVSWQVLHPRDDQRRGNAHNNSSCVLLLQFEQLRILVTGDVEKAVERKLLAELAPVRAHLLVVPHHGSKSSSEDYFIQHVQPSVALLSRGRNSAYGHPHPEVVATYARQRIALFDTAVGGQISIHTDGRRWWAEQPFAAAQGYWFDRDQQRLKSTSTAETSQ</sequence>
<dbReference type="InterPro" id="IPR052159">
    <property type="entry name" value="Competence_DNA_uptake"/>
</dbReference>
<dbReference type="Gene3D" id="3.60.15.10">
    <property type="entry name" value="Ribonuclease Z/Hydroxyacylglutathione hydrolase-like"/>
    <property type="match status" value="1"/>
</dbReference>
<feature type="transmembrane region" description="Helical" evidence="6">
    <location>
        <begin position="281"/>
        <end position="313"/>
    </location>
</feature>
<keyword evidence="4 6" id="KW-1133">Transmembrane helix</keyword>
<evidence type="ECO:0000313" key="9">
    <source>
        <dbReference type="Proteomes" id="UP000288259"/>
    </source>
</evidence>
<feature type="transmembrane region" description="Helical" evidence="6">
    <location>
        <begin position="236"/>
        <end position="260"/>
    </location>
</feature>
<dbReference type="GO" id="GO:0030420">
    <property type="term" value="P:establishment of competence for transformation"/>
    <property type="evidence" value="ECO:0007669"/>
    <property type="project" value="InterPro"/>
</dbReference>
<dbReference type="InterPro" id="IPR035681">
    <property type="entry name" value="ComA-like_MBL"/>
</dbReference>
<feature type="domain" description="Metallo-beta-lactamase" evidence="7">
    <location>
        <begin position="524"/>
        <end position="704"/>
    </location>
</feature>
<dbReference type="AlphaFoldDB" id="A0A432YMJ9"/>
<comment type="subcellular location">
    <subcellularLocation>
        <location evidence="1">Cell membrane</location>
        <topology evidence="1">Multi-pass membrane protein</topology>
    </subcellularLocation>
</comment>
<evidence type="ECO:0000256" key="3">
    <source>
        <dbReference type="ARBA" id="ARBA00022692"/>
    </source>
</evidence>
<organism evidence="8 9">
    <name type="scientific">Pseudidiomarina insulisalsae</name>
    <dbReference type="NCBI Taxonomy" id="575789"/>
    <lineage>
        <taxon>Bacteria</taxon>
        <taxon>Pseudomonadati</taxon>
        <taxon>Pseudomonadota</taxon>
        <taxon>Gammaproteobacteria</taxon>
        <taxon>Alteromonadales</taxon>
        <taxon>Idiomarinaceae</taxon>
        <taxon>Pseudidiomarina</taxon>
    </lineage>
</organism>
<dbReference type="EMBL" id="PIPY01000004">
    <property type="protein sequence ID" value="RUO62118.1"/>
    <property type="molecule type" value="Genomic_DNA"/>
</dbReference>
<dbReference type="SMART" id="SM00849">
    <property type="entry name" value="Lactamase_B"/>
    <property type="match status" value="1"/>
</dbReference>
<evidence type="ECO:0000256" key="6">
    <source>
        <dbReference type="SAM" id="Phobius"/>
    </source>
</evidence>
<dbReference type="SUPFAM" id="SSF56281">
    <property type="entry name" value="Metallo-hydrolase/oxidoreductase"/>
    <property type="match status" value="1"/>
</dbReference>
<reference evidence="9" key="1">
    <citation type="journal article" date="2018" name="Front. Microbiol.">
        <title>Genome-Based Analysis Reveals the Taxonomy and Diversity of the Family Idiomarinaceae.</title>
        <authorList>
            <person name="Liu Y."/>
            <person name="Lai Q."/>
            <person name="Shao Z."/>
        </authorList>
    </citation>
    <scope>NUCLEOTIDE SEQUENCE [LARGE SCALE GENOMIC DNA]</scope>
    <source>
        <strain evidence="9">CVS-6</strain>
    </source>
</reference>
<dbReference type="CDD" id="cd07731">
    <property type="entry name" value="ComA-like_MBL-fold"/>
    <property type="match status" value="1"/>
</dbReference>
<accession>A0A432YMJ9</accession>
<evidence type="ECO:0000313" key="8">
    <source>
        <dbReference type="EMBL" id="RUO62118.1"/>
    </source>
</evidence>
<dbReference type="InterPro" id="IPR036866">
    <property type="entry name" value="RibonucZ/Hydroxyglut_hydro"/>
</dbReference>
<dbReference type="OrthoDB" id="9761531at2"/>
<dbReference type="PANTHER" id="PTHR30619:SF1">
    <property type="entry name" value="RECOMBINATION PROTEIN 2"/>
    <property type="match status" value="1"/>
</dbReference>
<keyword evidence="5 6" id="KW-0472">Membrane</keyword>
<keyword evidence="3 6" id="KW-0812">Transmembrane</keyword>
<dbReference type="Pfam" id="PF13567">
    <property type="entry name" value="DUF4131"/>
    <property type="match status" value="1"/>
</dbReference>
<dbReference type="InterPro" id="IPR025405">
    <property type="entry name" value="DUF4131"/>
</dbReference>
<evidence type="ECO:0000256" key="1">
    <source>
        <dbReference type="ARBA" id="ARBA00004651"/>
    </source>
</evidence>
<dbReference type="Proteomes" id="UP000288259">
    <property type="component" value="Unassembled WGS sequence"/>
</dbReference>
<dbReference type="NCBIfam" id="TIGR00361">
    <property type="entry name" value="ComEC_Rec2"/>
    <property type="match status" value="1"/>
</dbReference>
<protein>
    <submittedName>
        <fullName evidence="8">DNA internalization-related competence protein ComEC/Rec2</fullName>
    </submittedName>
</protein>
<keyword evidence="9" id="KW-1185">Reference proteome</keyword>
<dbReference type="InterPro" id="IPR004797">
    <property type="entry name" value="Competence_ComEC/Rec2"/>
</dbReference>
<evidence type="ECO:0000256" key="2">
    <source>
        <dbReference type="ARBA" id="ARBA00022475"/>
    </source>
</evidence>
<dbReference type="PANTHER" id="PTHR30619">
    <property type="entry name" value="DNA INTERNALIZATION/COMPETENCE PROTEIN COMEC/REC2"/>
    <property type="match status" value="1"/>
</dbReference>
<evidence type="ECO:0000259" key="7">
    <source>
        <dbReference type="SMART" id="SM00849"/>
    </source>
</evidence>
<feature type="transmembrane region" description="Helical" evidence="6">
    <location>
        <begin position="470"/>
        <end position="486"/>
    </location>
</feature>
<dbReference type="Pfam" id="PF00753">
    <property type="entry name" value="Lactamase_B"/>
    <property type="match status" value="1"/>
</dbReference>
<name>A0A432YMJ9_9GAMM</name>
<dbReference type="InterPro" id="IPR001279">
    <property type="entry name" value="Metallo-B-lactamas"/>
</dbReference>
<proteinExistence type="predicted"/>
<dbReference type="RefSeq" id="WP_126754079.1">
    <property type="nucleotide sequence ID" value="NZ_PIPY01000004.1"/>
</dbReference>